<evidence type="ECO:0000313" key="2">
    <source>
        <dbReference type="EMBL" id="VVD63421.1"/>
    </source>
</evidence>
<proteinExistence type="predicted"/>
<feature type="region of interest" description="Disordered" evidence="1">
    <location>
        <begin position="245"/>
        <end position="307"/>
    </location>
</feature>
<feature type="compositionally biased region" description="Basic residues" evidence="1">
    <location>
        <begin position="1"/>
        <end position="11"/>
    </location>
</feature>
<keyword evidence="3" id="KW-1185">Reference proteome</keyword>
<dbReference type="AlphaFoldDB" id="A0A5E4RKS7"/>
<dbReference type="EMBL" id="CABPSM010000001">
    <property type="protein sequence ID" value="VVD63421.1"/>
    <property type="molecule type" value="Genomic_DNA"/>
</dbReference>
<gene>
    <name evidence="2" type="ORF">PHO31112_00232</name>
</gene>
<feature type="region of interest" description="Disordered" evidence="1">
    <location>
        <begin position="655"/>
        <end position="699"/>
    </location>
</feature>
<evidence type="ECO:0000256" key="1">
    <source>
        <dbReference type="SAM" id="MobiDB-lite"/>
    </source>
</evidence>
<accession>A0A5E4RKS7</accession>
<feature type="compositionally biased region" description="Polar residues" evidence="1">
    <location>
        <begin position="675"/>
        <end position="699"/>
    </location>
</feature>
<organism evidence="2 3">
    <name type="scientific">Pandoraea horticolens</name>
    <dbReference type="NCBI Taxonomy" id="2508298"/>
    <lineage>
        <taxon>Bacteria</taxon>
        <taxon>Pseudomonadati</taxon>
        <taxon>Pseudomonadota</taxon>
        <taxon>Betaproteobacteria</taxon>
        <taxon>Burkholderiales</taxon>
        <taxon>Burkholderiaceae</taxon>
        <taxon>Pandoraea</taxon>
    </lineage>
</organism>
<dbReference type="Proteomes" id="UP000343317">
    <property type="component" value="Unassembled WGS sequence"/>
</dbReference>
<reference evidence="2 3" key="1">
    <citation type="submission" date="2019-08" db="EMBL/GenBank/DDBJ databases">
        <authorList>
            <person name="Peeters C."/>
        </authorList>
    </citation>
    <scope>NUCLEOTIDE SEQUENCE [LARGE SCALE GENOMIC DNA]</scope>
    <source>
        <strain evidence="2 3">LMG 31112</strain>
    </source>
</reference>
<feature type="compositionally biased region" description="Low complexity" evidence="1">
    <location>
        <begin position="660"/>
        <end position="674"/>
    </location>
</feature>
<name>A0A5E4RKS7_9BURK</name>
<sequence>MPFASHHHVTRHSPCYGPPQTLRHRESGPDATAGFPRTFRSARCVPSEIGPRALRHPGRTDTGRAPRDTLWPAALAIMLVANLAAPASSDVPRSAFPPDDSNEATEPRFRALDAGARPAVETPISPVPDDVIVRPVQHSSPIKSEYSFQEFLKAVSTASAPFHHLGESVGEAYEVLSGQTVGPDVRSGVRRGADALDVATGLLPQVRLTRLPGDLAGIVGDELEGKTFNPEKLVGILQFADPRTLESGPHLHADSRVSMQSPPVPRPAESAQMAPHSDASRAEPGSESVDAANAQDAPPPVSGLANDPALASPLRIVGEQEHLQGYAQILTADQLPAGRSSRVVLVDGHHYLKGEAGYYQAQQGISADHWLVDAPKGSDKRAQVPVTYDESTGEWQAHAPLRLCGGGCSSSKVDFPSDSIVDSVEDVARAIHHIPDEVTREAIPEAFITLGGLHLRRSNRADLQALRDNSIINHRAALRADMRERIDPNLPLIKQQCIASEITAMYYSWNTAAEAFCQENAEILFFNLRQNGLSRSQIRMITIKPKNRPPHVMVLYSDSKHFIKLMDRTTPQPPNVGHPDGISHELFREAVYLTRQSTVLLDPWSTTKAISFAGARNRIDAGRIINRALIDIGHTPGNPYTVSVTRPLGIHRVTVRERGNSVNSDSVSSQSAASPTSRGGSPMSGDSLTSQQEYAESSN</sequence>
<evidence type="ECO:0000313" key="3">
    <source>
        <dbReference type="Proteomes" id="UP000343317"/>
    </source>
</evidence>
<protein>
    <submittedName>
        <fullName evidence="2">Uncharacterized protein</fullName>
    </submittedName>
</protein>
<feature type="region of interest" description="Disordered" evidence="1">
    <location>
        <begin position="1"/>
        <end position="66"/>
    </location>
</feature>